<feature type="signal peptide" evidence="3">
    <location>
        <begin position="1"/>
        <end position="30"/>
    </location>
</feature>
<protein>
    <submittedName>
        <fullName evidence="4">SFRICE_018344</fullName>
    </submittedName>
</protein>
<proteinExistence type="predicted"/>
<feature type="compositionally biased region" description="Low complexity" evidence="1">
    <location>
        <begin position="105"/>
        <end position="121"/>
    </location>
</feature>
<evidence type="ECO:0000256" key="1">
    <source>
        <dbReference type="SAM" id="MobiDB-lite"/>
    </source>
</evidence>
<feature type="transmembrane region" description="Helical" evidence="2">
    <location>
        <begin position="185"/>
        <end position="208"/>
    </location>
</feature>
<feature type="region of interest" description="Disordered" evidence="1">
    <location>
        <begin position="105"/>
        <end position="138"/>
    </location>
</feature>
<evidence type="ECO:0000313" key="4">
    <source>
        <dbReference type="EMBL" id="SOQ37857.1"/>
    </source>
</evidence>
<keyword evidence="3" id="KW-0732">Signal</keyword>
<feature type="chain" id="PRO_5013890693" evidence="3">
    <location>
        <begin position="31"/>
        <end position="271"/>
    </location>
</feature>
<accession>A0A2H1VAK7</accession>
<keyword evidence="2" id="KW-1133">Transmembrane helix</keyword>
<keyword evidence="2" id="KW-0812">Transmembrane</keyword>
<evidence type="ECO:0000256" key="3">
    <source>
        <dbReference type="SAM" id="SignalP"/>
    </source>
</evidence>
<reference evidence="4" key="1">
    <citation type="submission" date="2016-07" db="EMBL/GenBank/DDBJ databases">
        <authorList>
            <person name="Bretaudeau A."/>
        </authorList>
    </citation>
    <scope>NUCLEOTIDE SEQUENCE</scope>
    <source>
        <strain evidence="4">Rice</strain>
        <tissue evidence="4">Whole body</tissue>
    </source>
</reference>
<keyword evidence="2" id="KW-0472">Membrane</keyword>
<dbReference type="AlphaFoldDB" id="A0A2H1VAK7"/>
<name>A0A2H1VAK7_SPOFR</name>
<gene>
    <name evidence="4" type="ORF">SFRICE_018344</name>
</gene>
<organism evidence="4">
    <name type="scientific">Spodoptera frugiperda</name>
    <name type="common">Fall armyworm</name>
    <dbReference type="NCBI Taxonomy" id="7108"/>
    <lineage>
        <taxon>Eukaryota</taxon>
        <taxon>Metazoa</taxon>
        <taxon>Ecdysozoa</taxon>
        <taxon>Arthropoda</taxon>
        <taxon>Hexapoda</taxon>
        <taxon>Insecta</taxon>
        <taxon>Pterygota</taxon>
        <taxon>Neoptera</taxon>
        <taxon>Endopterygota</taxon>
        <taxon>Lepidoptera</taxon>
        <taxon>Glossata</taxon>
        <taxon>Ditrysia</taxon>
        <taxon>Noctuoidea</taxon>
        <taxon>Noctuidae</taxon>
        <taxon>Amphipyrinae</taxon>
        <taxon>Spodoptera</taxon>
    </lineage>
</organism>
<dbReference type="EMBL" id="ODYU01001525">
    <property type="protein sequence ID" value="SOQ37857.1"/>
    <property type="molecule type" value="Genomic_DNA"/>
</dbReference>
<evidence type="ECO:0000256" key="2">
    <source>
        <dbReference type="SAM" id="Phobius"/>
    </source>
</evidence>
<sequence>MVSRGVLLSCHGVVWLGAVALALWAGGARAALRFDTATPYTPPYNKYRYIPLHVDEIPEASLSSPAEEESSSRMPISEFILTALRTALDVVRNVNKQRAIAAAASATTTTPPNNSTTAVAVRRTRTKAKNETVGTGRGFEDYYDEHHHHYEEPTTTPKPMKQKARYTDPWAGYYDWIINEGSFKFWSVFQLFTAALLLYACLSAIYYAKFNPILPDYDREYDDYFLERTVGRNARSLDSLEPHELPSGHSWINPRTFQFILDAISKHYEEE</sequence>